<evidence type="ECO:0000313" key="2">
    <source>
        <dbReference type="Proteomes" id="UP000886595"/>
    </source>
</evidence>
<evidence type="ECO:0000313" key="1">
    <source>
        <dbReference type="EMBL" id="KAG2323021.1"/>
    </source>
</evidence>
<dbReference type="Gene3D" id="3.80.10.10">
    <property type="entry name" value="Ribonuclease Inhibitor"/>
    <property type="match status" value="1"/>
</dbReference>
<organism evidence="1 2">
    <name type="scientific">Brassica carinata</name>
    <name type="common">Ethiopian mustard</name>
    <name type="synonym">Abyssinian cabbage</name>
    <dbReference type="NCBI Taxonomy" id="52824"/>
    <lineage>
        <taxon>Eukaryota</taxon>
        <taxon>Viridiplantae</taxon>
        <taxon>Streptophyta</taxon>
        <taxon>Embryophyta</taxon>
        <taxon>Tracheophyta</taxon>
        <taxon>Spermatophyta</taxon>
        <taxon>Magnoliopsida</taxon>
        <taxon>eudicotyledons</taxon>
        <taxon>Gunneridae</taxon>
        <taxon>Pentapetalae</taxon>
        <taxon>rosids</taxon>
        <taxon>malvids</taxon>
        <taxon>Brassicales</taxon>
        <taxon>Brassicaceae</taxon>
        <taxon>Brassiceae</taxon>
        <taxon>Brassica</taxon>
    </lineage>
</organism>
<dbReference type="EMBL" id="JAAMPC010000003">
    <property type="protein sequence ID" value="KAG2323021.1"/>
    <property type="molecule type" value="Genomic_DNA"/>
</dbReference>
<accession>A0A8X7W4R3</accession>
<name>A0A8X7W4R3_BRACI</name>
<dbReference type="AlphaFoldDB" id="A0A8X7W4R3"/>
<sequence length="90" mass="10298">MNLIWDSLADNVIEELPASLWNLVQLKSLCLDNNQIPDGLLKDCKSLQNLSLQNNPISMDEFQLDWTLKTVLKKSLLVMNSMHTSLWQQG</sequence>
<dbReference type="OrthoDB" id="676979at2759"/>
<evidence type="ECO:0008006" key="3">
    <source>
        <dbReference type="Google" id="ProtNLM"/>
    </source>
</evidence>
<proteinExistence type="predicted"/>
<keyword evidence="2" id="KW-1185">Reference proteome</keyword>
<comment type="caution">
    <text evidence="1">The sequence shown here is derived from an EMBL/GenBank/DDBJ whole genome shotgun (WGS) entry which is preliminary data.</text>
</comment>
<dbReference type="SUPFAM" id="SSF52058">
    <property type="entry name" value="L domain-like"/>
    <property type="match status" value="1"/>
</dbReference>
<dbReference type="Proteomes" id="UP000886595">
    <property type="component" value="Unassembled WGS sequence"/>
</dbReference>
<protein>
    <recommendedName>
        <fullName evidence="3">Disease resistance protein</fullName>
    </recommendedName>
</protein>
<gene>
    <name evidence="1" type="ORF">Bca52824_016234</name>
</gene>
<reference evidence="1 2" key="1">
    <citation type="submission" date="2020-02" db="EMBL/GenBank/DDBJ databases">
        <authorList>
            <person name="Ma Q."/>
            <person name="Huang Y."/>
            <person name="Song X."/>
            <person name="Pei D."/>
        </authorList>
    </citation>
    <scope>NUCLEOTIDE SEQUENCE [LARGE SCALE GENOMIC DNA]</scope>
    <source>
        <strain evidence="1">Sxm20200214</strain>
        <tissue evidence="1">Leaf</tissue>
    </source>
</reference>
<dbReference type="InterPro" id="IPR032675">
    <property type="entry name" value="LRR_dom_sf"/>
</dbReference>